<evidence type="ECO:0000259" key="4">
    <source>
        <dbReference type="Pfam" id="PF13458"/>
    </source>
</evidence>
<dbReference type="Gene3D" id="3.40.50.2300">
    <property type="match status" value="2"/>
</dbReference>
<dbReference type="GO" id="GO:0006865">
    <property type="term" value="P:amino acid transport"/>
    <property type="evidence" value="ECO:0007669"/>
    <property type="project" value="UniProtKB-KW"/>
</dbReference>
<dbReference type="PANTHER" id="PTHR30483">
    <property type="entry name" value="LEUCINE-SPECIFIC-BINDING PROTEIN"/>
    <property type="match status" value="1"/>
</dbReference>
<sequence length="376" mass="37714">MLPAACAPQPPRPAFVGAVPGAALAPEAPRARVALLFPMTGPNAALGAAMLNAAQLALFEHGNADIEFVTQDTGGTPAGAAQAARTAIADGSRIVAGPLTAAETAAAAIPARAARMPLLAMTNDAAQATPGVWPLGVTPAQQVRRVFEVGMSQGIRRFALAGPQGAFTQQLALALRAAASQQGLPQPAVVLYPGAASPMLAARDLARQLGAASEGEGPLGLILAEGGERARAFAAALPEAGLPIPPLRLLGTASWGNDSVVAAEPVLDGALYPGPDATARIRFEARYRAAFGASPPRIAAIAYDAAGLAAQAARGSDASRLGYALVPVGTVFEGADGELRLLPDGTVQRALSVYAVTPGGPARMIEPAVLPGLPAS</sequence>
<evidence type="ECO:0000256" key="2">
    <source>
        <dbReference type="ARBA" id="ARBA00022729"/>
    </source>
</evidence>
<dbReference type="PANTHER" id="PTHR30483:SF6">
    <property type="entry name" value="PERIPLASMIC BINDING PROTEIN OF ABC TRANSPORTER FOR NATURAL AMINO ACIDS"/>
    <property type="match status" value="1"/>
</dbReference>
<comment type="caution">
    <text evidence="5">The sequence shown here is derived from an EMBL/GenBank/DDBJ whole genome shotgun (WGS) entry which is preliminary data.</text>
</comment>
<evidence type="ECO:0000256" key="1">
    <source>
        <dbReference type="ARBA" id="ARBA00010062"/>
    </source>
</evidence>
<evidence type="ECO:0000256" key="3">
    <source>
        <dbReference type="ARBA" id="ARBA00022970"/>
    </source>
</evidence>
<keyword evidence="3" id="KW-0029">Amino-acid transport</keyword>
<comment type="similarity">
    <text evidence="1">Belongs to the leucine-binding protein family.</text>
</comment>
<dbReference type="Pfam" id="PF13458">
    <property type="entry name" value="Peripla_BP_6"/>
    <property type="match status" value="1"/>
</dbReference>
<dbReference type="SUPFAM" id="SSF53822">
    <property type="entry name" value="Periplasmic binding protein-like I"/>
    <property type="match status" value="1"/>
</dbReference>
<dbReference type="InterPro" id="IPR028082">
    <property type="entry name" value="Peripla_BP_I"/>
</dbReference>
<dbReference type="EMBL" id="QKYU01000012">
    <property type="protein sequence ID" value="PZW45098.1"/>
    <property type="molecule type" value="Genomic_DNA"/>
</dbReference>
<dbReference type="RefSeq" id="WP_111398512.1">
    <property type="nucleotide sequence ID" value="NZ_QKYU01000012.1"/>
</dbReference>
<reference evidence="5 6" key="1">
    <citation type="submission" date="2018-06" db="EMBL/GenBank/DDBJ databases">
        <title>Genomic Encyclopedia of Archaeal and Bacterial Type Strains, Phase II (KMG-II): from individual species to whole genera.</title>
        <authorList>
            <person name="Goeker M."/>
        </authorList>
    </citation>
    <scope>NUCLEOTIDE SEQUENCE [LARGE SCALE GENOMIC DNA]</scope>
    <source>
        <strain evidence="5 6">DSM 24525</strain>
    </source>
</reference>
<gene>
    <name evidence="5" type="ORF">C8P66_112115</name>
</gene>
<name>A0A2W7IEL8_9PROT</name>
<organism evidence="5 6">
    <name type="scientific">Humitalea rosea</name>
    <dbReference type="NCBI Taxonomy" id="990373"/>
    <lineage>
        <taxon>Bacteria</taxon>
        <taxon>Pseudomonadati</taxon>
        <taxon>Pseudomonadota</taxon>
        <taxon>Alphaproteobacteria</taxon>
        <taxon>Acetobacterales</taxon>
        <taxon>Roseomonadaceae</taxon>
        <taxon>Humitalea</taxon>
    </lineage>
</organism>
<protein>
    <submittedName>
        <fullName evidence="5">Amino acid/amide ABC transporter substrate-binding protein (HAAT family)</fullName>
    </submittedName>
</protein>
<proteinExistence type="inferred from homology"/>
<feature type="domain" description="Leucine-binding protein" evidence="4">
    <location>
        <begin position="32"/>
        <end position="360"/>
    </location>
</feature>
<evidence type="ECO:0000313" key="6">
    <source>
        <dbReference type="Proteomes" id="UP000249688"/>
    </source>
</evidence>
<dbReference type="CDD" id="cd06339">
    <property type="entry name" value="PBP1_YraM_LppC_lipoprotein-like"/>
    <property type="match status" value="1"/>
</dbReference>
<keyword evidence="6" id="KW-1185">Reference proteome</keyword>
<dbReference type="AlphaFoldDB" id="A0A2W7IEL8"/>
<dbReference type="OrthoDB" id="7210494at2"/>
<dbReference type="InterPro" id="IPR028081">
    <property type="entry name" value="Leu-bd"/>
</dbReference>
<dbReference type="InterPro" id="IPR051010">
    <property type="entry name" value="BCAA_transport"/>
</dbReference>
<keyword evidence="2" id="KW-0732">Signal</keyword>
<dbReference type="Proteomes" id="UP000249688">
    <property type="component" value="Unassembled WGS sequence"/>
</dbReference>
<accession>A0A2W7IEL8</accession>
<evidence type="ECO:0000313" key="5">
    <source>
        <dbReference type="EMBL" id="PZW45098.1"/>
    </source>
</evidence>
<keyword evidence="3" id="KW-0813">Transport</keyword>